<gene>
    <name evidence="3" type="ORF">GM50_23905</name>
</gene>
<dbReference type="GO" id="GO:0006310">
    <property type="term" value="P:DNA recombination"/>
    <property type="evidence" value="ECO:0007669"/>
    <property type="project" value="UniProtKB-KW"/>
</dbReference>
<name>A0A094S466_9ZZZZ</name>
<reference evidence="3" key="1">
    <citation type="submission" date="2014-05" db="EMBL/GenBank/DDBJ databases">
        <title>Key roles for freshwater Actinobacteria revealed by deep metagenomic sequencing.</title>
        <authorList>
            <person name="Ghai R."/>
            <person name="Mizuno C.M."/>
            <person name="Picazo A."/>
            <person name="Camacho A."/>
            <person name="Rodriguez-Valera F."/>
        </authorList>
    </citation>
    <scope>NUCLEOTIDE SEQUENCE</scope>
</reference>
<accession>A0A094S466</accession>
<evidence type="ECO:0000256" key="2">
    <source>
        <dbReference type="ARBA" id="ARBA00023172"/>
    </source>
</evidence>
<proteinExistence type="predicted"/>
<sequence length="393" mass="42268">MSASVVVLLTGLAIGLALGFFIASLKSKADQAQRDSASAAIAAELAGAKALVDNLTGQIATMNSQNTTSAALNEALADVKVRMNSLSTQTADAETKRAAAESAIKTQIDSMQVGNQNLLEQATKLAGALSSSQTRGRFGEVQLEMLLENAGLIEGIHFTKQNSDRGNDEISRPDIQISIPGGSRIFIDSKFPFTRFLEAVDADDEETRDSLMQQHAKDLLKHVEALSKRDYQGVTFSPDFVVLFAPFESILSESLRVDPMLLEKAFSKNVTIATPTNMLALLRTVAYAFGRQDLADNAVAIQGHASELLKRVGSLHSKLATLGDRIKSVERGFNDVIQTAETSLLRPARSMVNLGVSTGANKLAPLTDIDDEVRAIKSAALEIDYIDAEEEEK</sequence>
<comment type="caution">
    <text evidence="3">The sequence shown here is derived from an EMBL/GenBank/DDBJ whole genome shotgun (WGS) entry which is preliminary data.</text>
</comment>
<evidence type="ECO:0008006" key="4">
    <source>
        <dbReference type="Google" id="ProtNLM"/>
    </source>
</evidence>
<organism evidence="3">
    <name type="scientific">freshwater metagenome</name>
    <dbReference type="NCBI Taxonomy" id="449393"/>
    <lineage>
        <taxon>unclassified sequences</taxon>
        <taxon>metagenomes</taxon>
        <taxon>ecological metagenomes</taxon>
    </lineage>
</organism>
<dbReference type="EMBL" id="JNSK01000196">
    <property type="protein sequence ID" value="KGA12578.1"/>
    <property type="molecule type" value="Genomic_DNA"/>
</dbReference>
<dbReference type="AlphaFoldDB" id="A0A094S466"/>
<dbReference type="InterPro" id="IPR003798">
    <property type="entry name" value="DNA_recombination_RmuC"/>
</dbReference>
<evidence type="ECO:0000313" key="3">
    <source>
        <dbReference type="EMBL" id="KGA12578.1"/>
    </source>
</evidence>
<dbReference type="PANTHER" id="PTHR30563:SF0">
    <property type="entry name" value="DNA RECOMBINATION PROTEIN RMUC"/>
    <property type="match status" value="1"/>
</dbReference>
<evidence type="ECO:0000256" key="1">
    <source>
        <dbReference type="ARBA" id="ARBA00023054"/>
    </source>
</evidence>
<keyword evidence="2" id="KW-0233">DNA recombination</keyword>
<protein>
    <recommendedName>
        <fullName evidence="4">DNA recombination protein RmuC</fullName>
    </recommendedName>
</protein>
<keyword evidence="1" id="KW-0175">Coiled coil</keyword>
<dbReference type="PANTHER" id="PTHR30563">
    <property type="entry name" value="DNA RECOMBINATION PROTEIN RMUC"/>
    <property type="match status" value="1"/>
</dbReference>
<dbReference type="Pfam" id="PF02646">
    <property type="entry name" value="RmuC"/>
    <property type="match status" value="1"/>
</dbReference>